<dbReference type="InterPro" id="IPR001138">
    <property type="entry name" value="Zn2Cys6_DnaBD"/>
</dbReference>
<evidence type="ECO:0000256" key="5">
    <source>
        <dbReference type="ARBA" id="ARBA00023242"/>
    </source>
</evidence>
<reference evidence="7" key="1">
    <citation type="submission" date="2016-03" db="EMBL/GenBank/DDBJ databases">
        <title>Draft genome sequence of Rosellinia necatrix.</title>
        <authorList>
            <person name="Kanematsu S."/>
        </authorList>
    </citation>
    <scope>NUCLEOTIDE SEQUENCE [LARGE SCALE GENOMIC DNA]</scope>
    <source>
        <strain evidence="7">W97</strain>
    </source>
</reference>
<dbReference type="SUPFAM" id="SSF57701">
    <property type="entry name" value="Zn2/Cys6 DNA-binding domain"/>
    <property type="match status" value="1"/>
</dbReference>
<gene>
    <name evidence="7" type="ORF">SAMD00023353_2500410</name>
</gene>
<organism evidence="7">
    <name type="scientific">Rosellinia necatrix</name>
    <name type="common">White root-rot fungus</name>
    <dbReference type="NCBI Taxonomy" id="77044"/>
    <lineage>
        <taxon>Eukaryota</taxon>
        <taxon>Fungi</taxon>
        <taxon>Dikarya</taxon>
        <taxon>Ascomycota</taxon>
        <taxon>Pezizomycotina</taxon>
        <taxon>Sordariomycetes</taxon>
        <taxon>Xylariomycetidae</taxon>
        <taxon>Xylariales</taxon>
        <taxon>Xylariaceae</taxon>
        <taxon>Rosellinia</taxon>
    </lineage>
</organism>
<keyword evidence="2" id="KW-0862">Zinc</keyword>
<evidence type="ECO:0000256" key="1">
    <source>
        <dbReference type="ARBA" id="ARBA00022723"/>
    </source>
</evidence>
<evidence type="ECO:0000256" key="3">
    <source>
        <dbReference type="ARBA" id="ARBA00023015"/>
    </source>
</evidence>
<dbReference type="STRING" id="77044.A0A1W2TG67"/>
<dbReference type="Gene3D" id="4.10.240.10">
    <property type="entry name" value="Zn(2)-C6 fungal-type DNA-binding domain"/>
    <property type="match status" value="1"/>
</dbReference>
<evidence type="ECO:0000259" key="6">
    <source>
        <dbReference type="PROSITE" id="PS50048"/>
    </source>
</evidence>
<keyword evidence="4" id="KW-0804">Transcription</keyword>
<keyword evidence="8" id="KW-1185">Reference proteome</keyword>
<dbReference type="PROSITE" id="PS50048">
    <property type="entry name" value="ZN2_CY6_FUNGAL_2"/>
    <property type="match status" value="1"/>
</dbReference>
<dbReference type="PANTHER" id="PTHR47660">
    <property type="entry name" value="TRANSCRIPTION FACTOR WITH C2H2 AND ZN(2)-CYS(6) DNA BINDING DOMAIN (EUROFUNG)-RELATED-RELATED"/>
    <property type="match status" value="1"/>
</dbReference>
<dbReference type="Pfam" id="PF00172">
    <property type="entry name" value="Zn_clus"/>
    <property type="match status" value="1"/>
</dbReference>
<dbReference type="CDD" id="cd00067">
    <property type="entry name" value="GAL4"/>
    <property type="match status" value="1"/>
</dbReference>
<feature type="domain" description="Zn(2)-C6 fungal-type" evidence="6">
    <location>
        <begin position="19"/>
        <end position="49"/>
    </location>
</feature>
<keyword evidence="3" id="KW-0805">Transcription regulation</keyword>
<keyword evidence="5" id="KW-0539">Nucleus</keyword>
<accession>A0A1W2TG67</accession>
<dbReference type="InterPro" id="IPR036864">
    <property type="entry name" value="Zn2-C6_fun-type_DNA-bd_sf"/>
</dbReference>
<dbReference type="GO" id="GO:0000981">
    <property type="term" value="F:DNA-binding transcription factor activity, RNA polymerase II-specific"/>
    <property type="evidence" value="ECO:0007669"/>
    <property type="project" value="InterPro"/>
</dbReference>
<dbReference type="Proteomes" id="UP000054516">
    <property type="component" value="Unassembled WGS sequence"/>
</dbReference>
<sequence>MEAPAVAASAGVSASRQKNCNACVQAKRRCDRRMPICSRCTEKKVDCLYSKSRTANRPGKHTRAPTPCTEALSLLEGPTLSALDIPVPSFDISRLDAIPSDFYPDVIIESISQPIQDTPSGSDMSMDTFMHFMGGSVPSSSDQWLVTAEEAHAPRRPTTPVDADVIEGYEKMATCQFDTWQVYDPKTPLYYIVHRVKGFTSEMATKNTTPFIHHSLYRGYTPQCIVSCFTACVLYANRTSANTAMAMRALSNSARELVNAETGSVIPTPIEKLARSHALLFYQTIRLFDGDIALRAQGEKDMELLKTWLEELCQIRDNLGGLARLESASVREQPPMEWEKWVFAECLRRTVLMAYAVIGLYELLKDPDNMDPENPWAYVHRWTLGRSLWEANSPIEFQRAWRDSRYFIIANFTLEGFIENGKGDDVDEFGEMLLVAYMGTDAMKGIMQRRETT</sequence>
<dbReference type="EMBL" id="DF977470">
    <property type="protein sequence ID" value="GAP87092.1"/>
    <property type="molecule type" value="Genomic_DNA"/>
</dbReference>
<evidence type="ECO:0000313" key="8">
    <source>
        <dbReference type="Proteomes" id="UP000054516"/>
    </source>
</evidence>
<keyword evidence="1" id="KW-0479">Metal-binding</keyword>
<protein>
    <submittedName>
        <fullName evidence="7">Putative C6 zinc finger domain-containing protein</fullName>
    </submittedName>
</protein>
<dbReference type="GO" id="GO:0008270">
    <property type="term" value="F:zinc ion binding"/>
    <property type="evidence" value="ECO:0007669"/>
    <property type="project" value="InterPro"/>
</dbReference>
<dbReference type="AlphaFoldDB" id="A0A1W2TG67"/>
<dbReference type="OrthoDB" id="9930022at2759"/>
<evidence type="ECO:0000313" key="7">
    <source>
        <dbReference type="EMBL" id="GAP87092.1"/>
    </source>
</evidence>
<evidence type="ECO:0000256" key="4">
    <source>
        <dbReference type="ARBA" id="ARBA00023163"/>
    </source>
</evidence>
<name>A0A1W2TG67_ROSNE</name>
<dbReference type="OMA" id="MADICIQ"/>
<dbReference type="PANTHER" id="PTHR47660:SF3">
    <property type="entry name" value="FINGER DOMAIN PROTEIN, PUTATIVE (AFU_ORTHOLOGUE AFUA_4G03310)-RELATED"/>
    <property type="match status" value="1"/>
</dbReference>
<evidence type="ECO:0000256" key="2">
    <source>
        <dbReference type="ARBA" id="ARBA00022833"/>
    </source>
</evidence>
<proteinExistence type="predicted"/>